<evidence type="ECO:0000313" key="2">
    <source>
        <dbReference type="Proteomes" id="UP000265618"/>
    </source>
</evidence>
<accession>A0A9K3DAU9</accession>
<evidence type="ECO:0000313" key="1">
    <source>
        <dbReference type="EMBL" id="GIQ91462.1"/>
    </source>
</evidence>
<name>A0A9K3DAU9_9EUKA</name>
<comment type="caution">
    <text evidence="1">The sequence shown here is derived from an EMBL/GenBank/DDBJ whole genome shotgun (WGS) entry which is preliminary data.</text>
</comment>
<dbReference type="Proteomes" id="UP000265618">
    <property type="component" value="Unassembled WGS sequence"/>
</dbReference>
<keyword evidence="2" id="KW-1185">Reference proteome</keyword>
<organism evidence="1 2">
    <name type="scientific">Kipferlia bialata</name>
    <dbReference type="NCBI Taxonomy" id="797122"/>
    <lineage>
        <taxon>Eukaryota</taxon>
        <taxon>Metamonada</taxon>
        <taxon>Carpediemonas-like organisms</taxon>
        <taxon>Kipferlia</taxon>
    </lineage>
</organism>
<dbReference type="AlphaFoldDB" id="A0A9K3DAU9"/>
<gene>
    <name evidence="1" type="ORF">KIPB_014724</name>
</gene>
<feature type="non-terminal residue" evidence="1">
    <location>
        <position position="1"/>
    </location>
</feature>
<dbReference type="EMBL" id="BDIP01007754">
    <property type="protein sequence ID" value="GIQ91462.1"/>
    <property type="molecule type" value="Genomic_DNA"/>
</dbReference>
<protein>
    <submittedName>
        <fullName evidence="1">Uncharacterized protein</fullName>
    </submittedName>
</protein>
<sequence length="66" mass="6894">DIANAVPLMATSGTLSFGTDDLLFGNDFNECMSQVGGSYTSVGDGYSLAGSREFVPDTVEVFNFSA</sequence>
<reference evidence="1 2" key="1">
    <citation type="journal article" date="2018" name="PLoS ONE">
        <title>The draft genome of Kipferlia bialata reveals reductive genome evolution in fornicate parasites.</title>
        <authorList>
            <person name="Tanifuji G."/>
            <person name="Takabayashi S."/>
            <person name="Kume K."/>
            <person name="Takagi M."/>
            <person name="Nakayama T."/>
            <person name="Kamikawa R."/>
            <person name="Inagaki Y."/>
            <person name="Hashimoto T."/>
        </authorList>
    </citation>
    <scope>NUCLEOTIDE SEQUENCE [LARGE SCALE GENOMIC DNA]</scope>
    <source>
        <strain evidence="1">NY0173</strain>
    </source>
</reference>
<proteinExistence type="predicted"/>